<protein>
    <recommendedName>
        <fullName evidence="1">Methyltransferase domain-containing protein</fullName>
    </recommendedName>
</protein>
<feature type="domain" description="Methyltransferase" evidence="1">
    <location>
        <begin position="60"/>
        <end position="146"/>
    </location>
</feature>
<dbReference type="AlphaFoldDB" id="A0A0F8USL3"/>
<evidence type="ECO:0000259" key="1">
    <source>
        <dbReference type="Pfam" id="PF13847"/>
    </source>
</evidence>
<organism evidence="2 3">
    <name type="scientific">Aspergillus rambellii</name>
    <dbReference type="NCBI Taxonomy" id="308745"/>
    <lineage>
        <taxon>Eukaryota</taxon>
        <taxon>Fungi</taxon>
        <taxon>Dikarya</taxon>
        <taxon>Ascomycota</taxon>
        <taxon>Pezizomycotina</taxon>
        <taxon>Eurotiomycetes</taxon>
        <taxon>Eurotiomycetidae</taxon>
        <taxon>Eurotiales</taxon>
        <taxon>Aspergillaceae</taxon>
        <taxon>Aspergillus</taxon>
        <taxon>Aspergillus subgen. Nidulantes</taxon>
    </lineage>
</organism>
<comment type="caution">
    <text evidence="2">The sequence shown here is derived from an EMBL/GenBank/DDBJ whole genome shotgun (WGS) entry which is preliminary data.</text>
</comment>
<dbReference type="Proteomes" id="UP000034291">
    <property type="component" value="Unassembled WGS sequence"/>
</dbReference>
<proteinExistence type="predicted"/>
<dbReference type="OrthoDB" id="5339271at2759"/>
<sequence length="298" mass="33221">MGSITPLPDIDFYSSPYLAEHYDLLSANETAFYTDIAFFEKQLHQIRELKRARGENPDRVVVLDVGTGTGRALHSLAELAHKSQIDLSPAVFIGFDISQDMVDRAAQTRDMPYVGNVAWRCAAAGDLDKVVADSGIENQVDLLLFADGGFLHLHDHSMAGQFLDCLSKALRPDIGRACISITNADTVKSGKDMNYYDHSGAPREYKSINYPGLVYQNSFLSHKEDGALQTSTFQLKVFRETGDGQRQLIESRRTTLKGRAWNEEEVSQLVEASSGIKVVEIGRPDHLQMFFVLQKEEC</sequence>
<evidence type="ECO:0000313" key="2">
    <source>
        <dbReference type="EMBL" id="KKK13831.1"/>
    </source>
</evidence>
<dbReference type="SUPFAM" id="SSF53335">
    <property type="entry name" value="S-adenosyl-L-methionine-dependent methyltransferases"/>
    <property type="match status" value="1"/>
</dbReference>
<name>A0A0F8USL3_9EURO</name>
<dbReference type="InterPro" id="IPR029063">
    <property type="entry name" value="SAM-dependent_MTases_sf"/>
</dbReference>
<reference evidence="2 3" key="1">
    <citation type="submission" date="2015-02" db="EMBL/GenBank/DDBJ databases">
        <title>Draft Genome Sequences of Two Closely-Related Aflatoxigenic Aspergillus Species Obtained from the Cote d'Ivoire.</title>
        <authorList>
            <person name="Moore G.G."/>
            <person name="Beltz S.B."/>
            <person name="Mack B.M."/>
        </authorList>
    </citation>
    <scope>NUCLEOTIDE SEQUENCE [LARGE SCALE GENOMIC DNA]</scope>
    <source>
        <strain evidence="2 3">SRRC1468</strain>
    </source>
</reference>
<gene>
    <name evidence="2" type="ORF">ARAM_001598</name>
</gene>
<accession>A0A0F8USL3</accession>
<dbReference type="Gene3D" id="3.40.50.150">
    <property type="entry name" value="Vaccinia Virus protein VP39"/>
    <property type="match status" value="1"/>
</dbReference>
<keyword evidence="3" id="KW-1185">Reference proteome</keyword>
<dbReference type="InterPro" id="IPR025714">
    <property type="entry name" value="Methyltranfer_dom"/>
</dbReference>
<dbReference type="Pfam" id="PF13847">
    <property type="entry name" value="Methyltransf_31"/>
    <property type="match status" value="1"/>
</dbReference>
<dbReference type="EMBL" id="JZBS01003737">
    <property type="protein sequence ID" value="KKK13831.1"/>
    <property type="molecule type" value="Genomic_DNA"/>
</dbReference>
<evidence type="ECO:0000313" key="3">
    <source>
        <dbReference type="Proteomes" id="UP000034291"/>
    </source>
</evidence>
<dbReference type="CDD" id="cd02440">
    <property type="entry name" value="AdoMet_MTases"/>
    <property type="match status" value="1"/>
</dbReference>